<accession>A0ABR5D013</accession>
<keyword evidence="2" id="KW-1185">Reference proteome</keyword>
<reference evidence="1 2" key="1">
    <citation type="submission" date="2014-12" db="EMBL/GenBank/DDBJ databases">
        <authorList>
            <person name="Kuzmanovic N."/>
            <person name="Pulawska J."/>
            <person name="Obradovic A."/>
        </authorList>
    </citation>
    <scope>NUCLEOTIDE SEQUENCE [LARGE SCALE GENOMIC DNA]</scope>
    <source>
        <strain evidence="1 2">KFB 330</strain>
        <plasmid evidence="1">pTi</plasmid>
    </source>
</reference>
<proteinExistence type="predicted"/>
<dbReference type="Proteomes" id="UP000032564">
    <property type="component" value="Unassembled WGS sequence"/>
</dbReference>
<evidence type="ECO:0000313" key="1">
    <source>
        <dbReference type="EMBL" id="KJF70425.1"/>
    </source>
</evidence>
<geneLocation type="plasmid" evidence="1">
    <name>pTi</name>
</geneLocation>
<name>A0ABR5D013_9HYPH</name>
<dbReference type="EMBL" id="JWIT01000035">
    <property type="protein sequence ID" value="KJF70425.1"/>
    <property type="molecule type" value="Genomic_DNA"/>
</dbReference>
<gene>
    <name evidence="1" type="ORF">RP75_26340</name>
</gene>
<keyword evidence="1" id="KW-0614">Plasmid</keyword>
<organism evidence="1 2">
    <name type="scientific">Agrobacterium arsenijevicii</name>
    <dbReference type="NCBI Taxonomy" id="1585697"/>
    <lineage>
        <taxon>Bacteria</taxon>
        <taxon>Pseudomonadati</taxon>
        <taxon>Pseudomonadota</taxon>
        <taxon>Alphaproteobacteria</taxon>
        <taxon>Hyphomicrobiales</taxon>
        <taxon>Rhizobiaceae</taxon>
        <taxon>Rhizobium/Agrobacterium group</taxon>
        <taxon>Agrobacterium</taxon>
    </lineage>
</organism>
<sequence length="115" mass="13055">MSKALRLQCNPHKDTGFVADTSWLLEMNLRLILPIVGPRHVLRSARGCFKWGCIERLAEFWMISLRRRLFQIRVFETDLASLLPLKAPILGISDRPLGDATFCSSARIEGNAMTK</sequence>
<comment type="caution">
    <text evidence="1">The sequence shown here is derived from an EMBL/GenBank/DDBJ whole genome shotgun (WGS) entry which is preliminary data.</text>
</comment>
<evidence type="ECO:0000313" key="2">
    <source>
        <dbReference type="Proteomes" id="UP000032564"/>
    </source>
</evidence>
<protein>
    <submittedName>
        <fullName evidence="1">Uncharacterized protein</fullName>
    </submittedName>
</protein>